<name>A0A9P5Z623_9AGAR</name>
<comment type="caution">
    <text evidence="1">The sequence shown here is derived from an EMBL/GenBank/DDBJ whole genome shotgun (WGS) entry which is preliminary data.</text>
</comment>
<sequence length="119" mass="13730">MLVHQQPLNRLRILQINLNKSNKGHLDLINKPLSKDWDIILIQEPHITKMGLIRTPKKYTIVYPPDRYKDGADPVRSVIMVNTQLTSSSWRAINIRGNNDITAIQISNGQKQLTIFNIY</sequence>
<dbReference type="Proteomes" id="UP000807469">
    <property type="component" value="Unassembled WGS sequence"/>
</dbReference>
<dbReference type="AlphaFoldDB" id="A0A9P5Z623"/>
<evidence type="ECO:0008006" key="3">
    <source>
        <dbReference type="Google" id="ProtNLM"/>
    </source>
</evidence>
<proteinExistence type="predicted"/>
<evidence type="ECO:0000313" key="1">
    <source>
        <dbReference type="EMBL" id="KAF9480704.1"/>
    </source>
</evidence>
<reference evidence="1" key="1">
    <citation type="submission" date="2020-11" db="EMBL/GenBank/DDBJ databases">
        <authorList>
            <consortium name="DOE Joint Genome Institute"/>
            <person name="Ahrendt S."/>
            <person name="Riley R."/>
            <person name="Andreopoulos W."/>
            <person name="Labutti K."/>
            <person name="Pangilinan J."/>
            <person name="Ruiz-Duenas F.J."/>
            <person name="Barrasa J.M."/>
            <person name="Sanchez-Garcia M."/>
            <person name="Camarero S."/>
            <person name="Miyauchi S."/>
            <person name="Serrano A."/>
            <person name="Linde D."/>
            <person name="Babiker R."/>
            <person name="Drula E."/>
            <person name="Ayuso-Fernandez I."/>
            <person name="Pacheco R."/>
            <person name="Padilla G."/>
            <person name="Ferreira P."/>
            <person name="Barriuso J."/>
            <person name="Kellner H."/>
            <person name="Castanera R."/>
            <person name="Alfaro M."/>
            <person name="Ramirez L."/>
            <person name="Pisabarro A.G."/>
            <person name="Kuo A."/>
            <person name="Tritt A."/>
            <person name="Lipzen A."/>
            <person name="He G."/>
            <person name="Yan M."/>
            <person name="Ng V."/>
            <person name="Cullen D."/>
            <person name="Martin F."/>
            <person name="Rosso M.-N."/>
            <person name="Henrissat B."/>
            <person name="Hibbett D."/>
            <person name="Martinez A.T."/>
            <person name="Grigoriev I.V."/>
        </authorList>
    </citation>
    <scope>NUCLEOTIDE SEQUENCE</scope>
    <source>
        <strain evidence="1">CIRM-BRFM 674</strain>
    </source>
</reference>
<protein>
    <recommendedName>
        <fullName evidence="3">Endonuclease/exonuclease/phosphatase domain-containing protein</fullName>
    </recommendedName>
</protein>
<dbReference type="InterPro" id="IPR036691">
    <property type="entry name" value="Endo/exonu/phosph_ase_sf"/>
</dbReference>
<dbReference type="OrthoDB" id="2840473at2759"/>
<organism evidence="1 2">
    <name type="scientific">Pholiota conissans</name>
    <dbReference type="NCBI Taxonomy" id="109636"/>
    <lineage>
        <taxon>Eukaryota</taxon>
        <taxon>Fungi</taxon>
        <taxon>Dikarya</taxon>
        <taxon>Basidiomycota</taxon>
        <taxon>Agaricomycotina</taxon>
        <taxon>Agaricomycetes</taxon>
        <taxon>Agaricomycetidae</taxon>
        <taxon>Agaricales</taxon>
        <taxon>Agaricineae</taxon>
        <taxon>Strophariaceae</taxon>
        <taxon>Pholiota</taxon>
    </lineage>
</organism>
<dbReference type="Gene3D" id="3.60.10.10">
    <property type="entry name" value="Endonuclease/exonuclease/phosphatase"/>
    <property type="match status" value="1"/>
</dbReference>
<feature type="non-terminal residue" evidence="1">
    <location>
        <position position="119"/>
    </location>
</feature>
<dbReference type="EMBL" id="MU155190">
    <property type="protein sequence ID" value="KAF9480704.1"/>
    <property type="molecule type" value="Genomic_DNA"/>
</dbReference>
<evidence type="ECO:0000313" key="2">
    <source>
        <dbReference type="Proteomes" id="UP000807469"/>
    </source>
</evidence>
<keyword evidence="2" id="KW-1185">Reference proteome</keyword>
<dbReference type="SUPFAM" id="SSF56219">
    <property type="entry name" value="DNase I-like"/>
    <property type="match status" value="1"/>
</dbReference>
<gene>
    <name evidence="1" type="ORF">BDN70DRAFT_804789</name>
</gene>
<accession>A0A9P5Z623</accession>